<comment type="subcellular location">
    <subcellularLocation>
        <location evidence="1">Membrane</location>
        <topology evidence="1">Multi-pass membrane protein</topology>
    </subcellularLocation>
</comment>
<evidence type="ECO:0000256" key="4">
    <source>
        <dbReference type="ARBA" id="ARBA00022692"/>
    </source>
</evidence>
<feature type="transmembrane region" description="Helical" evidence="9">
    <location>
        <begin position="440"/>
        <end position="460"/>
    </location>
</feature>
<dbReference type="Proteomes" id="UP000663760">
    <property type="component" value="Chromosome 16"/>
</dbReference>
<feature type="domain" description="Cation efflux protein transmembrane" evidence="10">
    <location>
        <begin position="776"/>
        <end position="841"/>
    </location>
</feature>
<feature type="transmembrane region" description="Helical" evidence="9">
    <location>
        <begin position="231"/>
        <end position="248"/>
    </location>
</feature>
<evidence type="ECO:0000256" key="5">
    <source>
        <dbReference type="ARBA" id="ARBA00022989"/>
    </source>
</evidence>
<evidence type="ECO:0000259" key="10">
    <source>
        <dbReference type="Pfam" id="PF01545"/>
    </source>
</evidence>
<feature type="domain" description="Cation efflux protein transmembrane" evidence="10">
    <location>
        <begin position="416"/>
        <end position="542"/>
    </location>
</feature>
<name>A0A7I8LIA1_SPIIN</name>
<dbReference type="Gene3D" id="1.20.1510.10">
    <property type="entry name" value="Cation efflux protein transmembrane domain"/>
    <property type="match status" value="2"/>
</dbReference>
<feature type="compositionally biased region" description="Basic residues" evidence="8">
    <location>
        <begin position="633"/>
        <end position="647"/>
    </location>
</feature>
<comment type="similarity">
    <text evidence="2">Belongs to the cation diffusion facilitator (CDF) transporter (TC 2.A.4) family. SLC30A subfamily.</text>
</comment>
<accession>A0A7I8LIA1</accession>
<sequence length="921" mass="100797">MNAERRRDVAGDGGPLRLSVPPRYGLRHYPAFPSPSLSSPFPFSPSVSSTPSKRRLASSSSSGSSVTSVFFLLFSLRSLYSLLPFLRASPPTFSLFPFSFLVSFFSFLLTALCFFLLPSPSEPPRARSLPSLGGLLLPLAAKSLLLALGFLLRFQALRTCGTAATILVEFSGAIAARSISHSSGDGDGRRSSQIVGFAALATAVLLLSRGWDRIGCFPMSSSSSSGDGECLRILPLLLPFLSGVLGFYESSACNWPPLRNLGRRRLRLVSLGLTTALLFFPALVGFIVSEGESGGGVAMGNLGWSLANTVIFGVVLAGNLAEIKLPPTVKDLRREFLSTLLCTSALELFYNPRLSLPGFLLSALLLWISVDQLASSSSSWSPLELENPDAAESFASMAARPLRHIWSERKSRKIAMFLLINSAYMVVEFTVGFLSNSLGLISDACHMLFDCAALGIGLYASYISRLPASAQFNYGRGRFEVVSGYVNAVFLVLVGALIVLESFERILDPQEISTSSLLSVSIGGLLVNVVGLVFFHEEHHHAHGGGACSHSHSESDHRHHHHHHHHGCTTGGRPSELDHPAAQQSDTGKVFFQEEHHHAHSGRACSHSHSESDHHHHGCTTGGRPSELDHHSTRQSKSRRDAGHHHRSHDDHSNDHHGCVTGGQPSELDHRATRHSKSSQDTDHHHHSHNDHCNDHPAEQWTGINFKDLSEHDHDHGGGQEHEHCGHSHGSEKRMEIYEGHDHGENTDHISSQAWNQSSSKLTRGKPAEEPQRRHVVDHNMEGIFLHVLADTMGSVGVVISTLLIKYKGWLVADPACSILISVMIVSSVVPLLRNSAEILLQRTPRTREWDIKEAIEDIARMKGICGVDRYHVWNFTTSDIVGTIHLRVSADCDMVLAREQVSQKLQQAGVKDLTIQLEYV</sequence>
<evidence type="ECO:0000256" key="9">
    <source>
        <dbReference type="SAM" id="Phobius"/>
    </source>
</evidence>
<feature type="compositionally biased region" description="Basic and acidic residues" evidence="8">
    <location>
        <begin position="648"/>
        <end position="658"/>
    </location>
</feature>
<evidence type="ECO:0000256" key="8">
    <source>
        <dbReference type="SAM" id="MobiDB-lite"/>
    </source>
</evidence>
<dbReference type="PANTHER" id="PTHR45755:SF4">
    <property type="entry name" value="ZINC TRANSPORTER 7"/>
    <property type="match status" value="1"/>
</dbReference>
<dbReference type="Pfam" id="PF01545">
    <property type="entry name" value="Cation_efflux"/>
    <property type="match status" value="2"/>
</dbReference>
<keyword evidence="3" id="KW-0813">Transport</keyword>
<dbReference type="InterPro" id="IPR002524">
    <property type="entry name" value="Cation_efflux"/>
</dbReference>
<keyword evidence="12" id="KW-1185">Reference proteome</keyword>
<evidence type="ECO:0000256" key="7">
    <source>
        <dbReference type="ARBA" id="ARBA00023136"/>
    </source>
</evidence>
<dbReference type="OrthoDB" id="78669at2759"/>
<feature type="compositionally biased region" description="Polar residues" evidence="8">
    <location>
        <begin position="749"/>
        <end position="762"/>
    </location>
</feature>
<feature type="transmembrane region" description="Helical" evidence="9">
    <location>
        <begin position="414"/>
        <end position="434"/>
    </location>
</feature>
<dbReference type="EMBL" id="LR746279">
    <property type="protein sequence ID" value="CAA7409773.1"/>
    <property type="molecule type" value="Genomic_DNA"/>
</dbReference>
<feature type="compositionally biased region" description="Basic and acidic residues" evidence="8">
    <location>
        <begin position="678"/>
        <end position="698"/>
    </location>
</feature>
<protein>
    <recommendedName>
        <fullName evidence="10">Cation efflux protein transmembrane domain-containing protein</fullName>
    </recommendedName>
</protein>
<feature type="transmembrane region" description="Helical" evidence="9">
    <location>
        <begin position="512"/>
        <end position="535"/>
    </location>
</feature>
<dbReference type="GO" id="GO:0005385">
    <property type="term" value="F:zinc ion transmembrane transporter activity"/>
    <property type="evidence" value="ECO:0007669"/>
    <property type="project" value="InterPro"/>
</dbReference>
<feature type="compositionally biased region" description="Basic and acidic residues" evidence="8">
    <location>
        <begin position="708"/>
        <end position="748"/>
    </location>
</feature>
<dbReference type="GO" id="GO:0005794">
    <property type="term" value="C:Golgi apparatus"/>
    <property type="evidence" value="ECO:0007669"/>
    <property type="project" value="TreeGrafter"/>
</dbReference>
<dbReference type="GO" id="GO:0005774">
    <property type="term" value="C:vacuolar membrane"/>
    <property type="evidence" value="ECO:0007669"/>
    <property type="project" value="UniProtKB-SubCell"/>
</dbReference>
<dbReference type="NCBIfam" id="TIGR01297">
    <property type="entry name" value="CDF"/>
    <property type="match status" value="2"/>
</dbReference>
<reference evidence="11" key="1">
    <citation type="submission" date="2020-02" db="EMBL/GenBank/DDBJ databases">
        <authorList>
            <person name="Scholz U."/>
            <person name="Mascher M."/>
            <person name="Fiebig A."/>
        </authorList>
    </citation>
    <scope>NUCLEOTIDE SEQUENCE</scope>
</reference>
<feature type="transmembrane region" description="Helical" evidence="9">
    <location>
        <begin position="268"/>
        <end position="289"/>
    </location>
</feature>
<feature type="compositionally biased region" description="Basic residues" evidence="8">
    <location>
        <begin position="558"/>
        <end position="567"/>
    </location>
</feature>
<gene>
    <name evidence="11" type="ORF">SI8410_16020451</name>
</gene>
<keyword evidence="5 9" id="KW-1133">Transmembrane helix</keyword>
<dbReference type="SUPFAM" id="SSF161111">
    <property type="entry name" value="Cation efflux protein transmembrane domain-like"/>
    <property type="match status" value="1"/>
</dbReference>
<keyword evidence="6" id="KW-0406">Ion transport</keyword>
<feature type="transmembrane region" description="Helical" evidence="9">
    <location>
        <begin position="129"/>
        <end position="150"/>
    </location>
</feature>
<feature type="region of interest" description="Disordered" evidence="8">
    <location>
        <begin position="544"/>
        <end position="772"/>
    </location>
</feature>
<feature type="transmembrane region" description="Helical" evidence="9">
    <location>
        <begin position="95"/>
        <end position="117"/>
    </location>
</feature>
<dbReference type="PANTHER" id="PTHR45755">
    <property type="match status" value="1"/>
</dbReference>
<evidence type="ECO:0000256" key="2">
    <source>
        <dbReference type="ARBA" id="ARBA00008873"/>
    </source>
</evidence>
<feature type="transmembrane region" description="Helical" evidence="9">
    <location>
        <begin position="481"/>
        <end position="500"/>
    </location>
</feature>
<feature type="transmembrane region" description="Helical" evidence="9">
    <location>
        <begin position="301"/>
        <end position="320"/>
    </location>
</feature>
<evidence type="ECO:0000256" key="6">
    <source>
        <dbReference type="ARBA" id="ARBA00023065"/>
    </source>
</evidence>
<dbReference type="InterPro" id="IPR058533">
    <property type="entry name" value="Cation_efflux_TM"/>
</dbReference>
<dbReference type="InterPro" id="IPR027469">
    <property type="entry name" value="Cation_efflux_TMD_sf"/>
</dbReference>
<keyword evidence="4 9" id="KW-0812">Transmembrane</keyword>
<dbReference type="InterPro" id="IPR045316">
    <property type="entry name" value="Msc2-like"/>
</dbReference>
<evidence type="ECO:0000256" key="1">
    <source>
        <dbReference type="ARBA" id="ARBA00004141"/>
    </source>
</evidence>
<feature type="transmembrane region" description="Helical" evidence="9">
    <location>
        <begin position="191"/>
        <end position="211"/>
    </location>
</feature>
<evidence type="ECO:0000313" key="12">
    <source>
        <dbReference type="Proteomes" id="UP000663760"/>
    </source>
</evidence>
<dbReference type="FunFam" id="1.20.1510.10:FF:000033">
    <property type="entry name" value="Unplaced genomic scaffold supercont1.9, whole genome shotgun sequence"/>
    <property type="match status" value="1"/>
</dbReference>
<dbReference type="GO" id="GO:0006882">
    <property type="term" value="P:intracellular zinc ion homeostasis"/>
    <property type="evidence" value="ECO:0007669"/>
    <property type="project" value="InterPro"/>
</dbReference>
<dbReference type="AlphaFoldDB" id="A0A7I8LIA1"/>
<proteinExistence type="inferred from homology"/>
<evidence type="ECO:0000256" key="3">
    <source>
        <dbReference type="ARBA" id="ARBA00022448"/>
    </source>
</evidence>
<evidence type="ECO:0000313" key="11">
    <source>
        <dbReference type="EMBL" id="CAA7409773.1"/>
    </source>
</evidence>
<feature type="transmembrane region" description="Helical" evidence="9">
    <location>
        <begin position="784"/>
        <end position="805"/>
    </location>
</feature>
<keyword evidence="7 9" id="KW-0472">Membrane</keyword>
<feature type="transmembrane region" description="Helical" evidence="9">
    <location>
        <begin position="811"/>
        <end position="833"/>
    </location>
</feature>
<organism evidence="11 12">
    <name type="scientific">Spirodela intermedia</name>
    <name type="common">Intermediate duckweed</name>
    <dbReference type="NCBI Taxonomy" id="51605"/>
    <lineage>
        <taxon>Eukaryota</taxon>
        <taxon>Viridiplantae</taxon>
        <taxon>Streptophyta</taxon>
        <taxon>Embryophyta</taxon>
        <taxon>Tracheophyta</taxon>
        <taxon>Spermatophyta</taxon>
        <taxon>Magnoliopsida</taxon>
        <taxon>Liliopsida</taxon>
        <taxon>Araceae</taxon>
        <taxon>Lemnoideae</taxon>
        <taxon>Spirodela</taxon>
    </lineage>
</organism>